<name>A0A4U6BPQ2_9BRAD</name>
<accession>A0A4U6BPQ2</accession>
<proteinExistence type="predicted"/>
<reference evidence="2" key="1">
    <citation type="submission" date="2019-04" db="EMBL/GenBank/DDBJ databases">
        <title>Whole genome sequencing of cave bacteria.</title>
        <authorList>
            <person name="Gan H.M."/>
            <person name="Barton H."/>
            <person name="Savka M.A."/>
        </authorList>
    </citation>
    <scope>NUCLEOTIDE SEQUENCE [LARGE SCALE GENOMIC DNA]</scope>
    <source>
        <strain evidence="2">LC387</strain>
    </source>
</reference>
<dbReference type="EMBL" id="LBIA02000001">
    <property type="protein sequence ID" value="TKT71861.1"/>
    <property type="molecule type" value="Genomic_DNA"/>
</dbReference>
<evidence type="ECO:0000313" key="2">
    <source>
        <dbReference type="EMBL" id="TKT71861.1"/>
    </source>
</evidence>
<evidence type="ECO:0000256" key="1">
    <source>
        <dbReference type="SAM" id="MobiDB-lite"/>
    </source>
</evidence>
<feature type="compositionally biased region" description="Basic residues" evidence="1">
    <location>
        <begin position="7"/>
        <end position="24"/>
    </location>
</feature>
<dbReference type="OrthoDB" id="8143125at2"/>
<feature type="region of interest" description="Disordered" evidence="1">
    <location>
        <begin position="1"/>
        <end position="25"/>
    </location>
</feature>
<keyword evidence="3" id="KW-1185">Reference proteome</keyword>
<dbReference type="Proteomes" id="UP000034832">
    <property type="component" value="Unassembled WGS sequence"/>
</dbReference>
<evidence type="ECO:0000313" key="3">
    <source>
        <dbReference type="Proteomes" id="UP000034832"/>
    </source>
</evidence>
<organism evidence="2 3">
    <name type="scientific">Afipia massiliensis</name>
    <dbReference type="NCBI Taxonomy" id="211460"/>
    <lineage>
        <taxon>Bacteria</taxon>
        <taxon>Pseudomonadati</taxon>
        <taxon>Pseudomonadota</taxon>
        <taxon>Alphaproteobacteria</taxon>
        <taxon>Hyphomicrobiales</taxon>
        <taxon>Nitrobacteraceae</taxon>
        <taxon>Afipia</taxon>
    </lineage>
</organism>
<sequence>MISVHDRHGRARPGHPRLTSKNRKTWMPATSAGMTNSCLSHSHFTTRLTCNHLVAYYPDHG</sequence>
<protein>
    <submittedName>
        <fullName evidence="2">Uncharacterized protein</fullName>
    </submittedName>
</protein>
<comment type="caution">
    <text evidence="2">The sequence shown here is derived from an EMBL/GenBank/DDBJ whole genome shotgun (WGS) entry which is preliminary data.</text>
</comment>
<dbReference type="AlphaFoldDB" id="A0A4U6BPQ2"/>
<gene>
    <name evidence="2" type="ORF">YH63_010785</name>
</gene>